<protein>
    <submittedName>
        <fullName evidence="1">Uncharacterized protein</fullName>
    </submittedName>
</protein>
<dbReference type="EMBL" id="LAOJ01000001">
    <property type="protein sequence ID" value="KJV92233.1"/>
    <property type="molecule type" value="Genomic_DNA"/>
</dbReference>
<proteinExistence type="predicted"/>
<comment type="caution">
    <text evidence="1">The sequence shown here is derived from an EMBL/GenBank/DDBJ whole genome shotgun (WGS) entry which is preliminary data.</text>
</comment>
<dbReference type="AlphaFoldDB" id="A0A0F3QI59"/>
<dbReference type="STRING" id="33990.A3306_03870"/>
<evidence type="ECO:0000313" key="2">
    <source>
        <dbReference type="Proteomes" id="UP000033689"/>
    </source>
</evidence>
<name>A0A0F3QI59_RICBE</name>
<evidence type="ECO:0000313" key="1">
    <source>
        <dbReference type="EMBL" id="KJV92233.1"/>
    </source>
</evidence>
<dbReference type="PATRIC" id="fig|1359194.3.peg.869"/>
<sequence length="140" mass="17359">MNNLIEKDKQLNILWDKIISLDFVQQKSKMQKEEFEGWSIQKLNIVEEQYKRMLFLWVKYDSLDLPPSEDIDIFWHYHILDTRKYYEDCQKIFGYYQHHNPYFGIGEDKKELLKAFENTLLLYKKEFHEELYETEEIYIN</sequence>
<organism evidence="1 2">
    <name type="scientific">Rickettsia bellii str. RML Mogi</name>
    <dbReference type="NCBI Taxonomy" id="1359194"/>
    <lineage>
        <taxon>Bacteria</taxon>
        <taxon>Pseudomonadati</taxon>
        <taxon>Pseudomonadota</taxon>
        <taxon>Alphaproteobacteria</taxon>
        <taxon>Rickettsiales</taxon>
        <taxon>Rickettsiaceae</taxon>
        <taxon>Rickettsieae</taxon>
        <taxon>Rickettsia</taxon>
        <taxon>belli group</taxon>
    </lineage>
</organism>
<dbReference type="RefSeq" id="WP_011477051.1">
    <property type="nucleotide sequence ID" value="NZ_LAOJ01000001.1"/>
</dbReference>
<accession>A0A0F3QI59</accession>
<reference evidence="1 2" key="1">
    <citation type="submission" date="2015-02" db="EMBL/GenBank/DDBJ databases">
        <title>Genome Sequencing of Rickettsiales.</title>
        <authorList>
            <person name="Daugherty S.C."/>
            <person name="Su Q."/>
            <person name="Abolude K."/>
            <person name="Beier-Sexton M."/>
            <person name="Carlyon J.A."/>
            <person name="Carter R."/>
            <person name="Day N.P."/>
            <person name="Dumler S.J."/>
            <person name="Dyachenko V."/>
            <person name="Godinez A."/>
            <person name="Kurtti T.J."/>
            <person name="Lichay M."/>
            <person name="Mullins K.E."/>
            <person name="Ott S."/>
            <person name="Pappas-Brown V."/>
            <person name="Paris D.H."/>
            <person name="Patel P."/>
            <person name="Richards A.L."/>
            <person name="Sadzewicz L."/>
            <person name="Sears K."/>
            <person name="Seidman D."/>
            <person name="Sengamalay N."/>
            <person name="Stenos J."/>
            <person name="Tallon L.J."/>
            <person name="Vincent G."/>
            <person name="Fraser C.M."/>
            <person name="Munderloh U."/>
            <person name="Dunning-Hotopp J.C."/>
        </authorList>
    </citation>
    <scope>NUCLEOTIDE SEQUENCE [LARGE SCALE GENOMIC DNA]</scope>
    <source>
        <strain evidence="1 2">RML Mogi</strain>
    </source>
</reference>
<dbReference type="Proteomes" id="UP000033689">
    <property type="component" value="Unassembled WGS sequence"/>
</dbReference>
<gene>
    <name evidence="1" type="ORF">RBEMOGI_0861</name>
</gene>